<organism evidence="3 4">
    <name type="scientific">Platanthera guangdongensis</name>
    <dbReference type="NCBI Taxonomy" id="2320717"/>
    <lineage>
        <taxon>Eukaryota</taxon>
        <taxon>Viridiplantae</taxon>
        <taxon>Streptophyta</taxon>
        <taxon>Embryophyta</taxon>
        <taxon>Tracheophyta</taxon>
        <taxon>Spermatophyta</taxon>
        <taxon>Magnoliopsida</taxon>
        <taxon>Liliopsida</taxon>
        <taxon>Asparagales</taxon>
        <taxon>Orchidaceae</taxon>
        <taxon>Orchidoideae</taxon>
        <taxon>Orchideae</taxon>
        <taxon>Orchidinae</taxon>
        <taxon>Platanthera</taxon>
    </lineage>
</organism>
<evidence type="ECO:0008006" key="5">
    <source>
        <dbReference type="Google" id="ProtNLM"/>
    </source>
</evidence>
<evidence type="ECO:0000256" key="2">
    <source>
        <dbReference type="SAM" id="Phobius"/>
    </source>
</evidence>
<proteinExistence type="predicted"/>
<dbReference type="PANTHER" id="PTHR23130">
    <property type="entry name" value="CYTOCHROME B561 AND DOMON DOMAIN-CONTAINING PROTEIN"/>
    <property type="match status" value="1"/>
</dbReference>
<dbReference type="CDD" id="cd08760">
    <property type="entry name" value="Cyt_b561_FRRS1_like"/>
    <property type="match status" value="1"/>
</dbReference>
<keyword evidence="2" id="KW-1133">Transmembrane helix</keyword>
<feature type="region of interest" description="Disordered" evidence="1">
    <location>
        <begin position="94"/>
        <end position="115"/>
    </location>
</feature>
<dbReference type="PANTHER" id="PTHR23130:SF167">
    <property type="entry name" value="CYTOCHROME B561 AND DOMON DOMAIN-CONTAINING PROTEIN"/>
    <property type="match status" value="1"/>
</dbReference>
<name>A0ABR2M5C6_9ASPA</name>
<dbReference type="Proteomes" id="UP001412067">
    <property type="component" value="Unassembled WGS sequence"/>
</dbReference>
<evidence type="ECO:0000256" key="1">
    <source>
        <dbReference type="SAM" id="MobiDB-lite"/>
    </source>
</evidence>
<comment type="caution">
    <text evidence="3">The sequence shown here is derived from an EMBL/GenBank/DDBJ whole genome shotgun (WGS) entry which is preliminary data.</text>
</comment>
<protein>
    <recommendedName>
        <fullName evidence="5">Cytochrome b561 domain-containing protein</fullName>
    </recommendedName>
</protein>
<keyword evidence="2" id="KW-0472">Membrane</keyword>
<keyword evidence="4" id="KW-1185">Reference proteome</keyword>
<dbReference type="Gene3D" id="1.20.120.1770">
    <property type="match status" value="1"/>
</dbReference>
<gene>
    <name evidence="3" type="ORF">KSP40_PGU020616</name>
</gene>
<evidence type="ECO:0000313" key="3">
    <source>
        <dbReference type="EMBL" id="KAK8959137.1"/>
    </source>
</evidence>
<sequence>MPHHRASNNNTKVNHVWQASNLFTNGFPNGHTTSGPECFVQGRVGFAFPASSRPPEIPHCISKMSYHIKVFEGVQVGRSGVVLPPCLARVRRTSSELPDGGSALSSGATLKESHTTPPQHWDALFCLATLQVFALLLRPNKNNKYRVYWNIYHHATGYSVIILSVVNIFKGFDILQPIANGSTLTSPLFRFLEASQLFSKS</sequence>
<keyword evidence="2" id="KW-0812">Transmembrane</keyword>
<feature type="transmembrane region" description="Helical" evidence="2">
    <location>
        <begin position="151"/>
        <end position="169"/>
    </location>
</feature>
<dbReference type="EMBL" id="JBBWWR010000012">
    <property type="protein sequence ID" value="KAK8959137.1"/>
    <property type="molecule type" value="Genomic_DNA"/>
</dbReference>
<evidence type="ECO:0000313" key="4">
    <source>
        <dbReference type="Proteomes" id="UP001412067"/>
    </source>
</evidence>
<accession>A0ABR2M5C6</accession>
<reference evidence="3 4" key="1">
    <citation type="journal article" date="2022" name="Nat. Plants">
        <title>Genomes of leafy and leafless Platanthera orchids illuminate the evolution of mycoheterotrophy.</title>
        <authorList>
            <person name="Li M.H."/>
            <person name="Liu K.W."/>
            <person name="Li Z."/>
            <person name="Lu H.C."/>
            <person name="Ye Q.L."/>
            <person name="Zhang D."/>
            <person name="Wang J.Y."/>
            <person name="Li Y.F."/>
            <person name="Zhong Z.M."/>
            <person name="Liu X."/>
            <person name="Yu X."/>
            <person name="Liu D.K."/>
            <person name="Tu X.D."/>
            <person name="Liu B."/>
            <person name="Hao Y."/>
            <person name="Liao X.Y."/>
            <person name="Jiang Y.T."/>
            <person name="Sun W.H."/>
            <person name="Chen J."/>
            <person name="Chen Y.Q."/>
            <person name="Ai Y."/>
            <person name="Zhai J.W."/>
            <person name="Wu S.S."/>
            <person name="Zhou Z."/>
            <person name="Hsiao Y.Y."/>
            <person name="Wu W.L."/>
            <person name="Chen Y.Y."/>
            <person name="Lin Y.F."/>
            <person name="Hsu J.L."/>
            <person name="Li C.Y."/>
            <person name="Wang Z.W."/>
            <person name="Zhao X."/>
            <person name="Zhong W.Y."/>
            <person name="Ma X.K."/>
            <person name="Ma L."/>
            <person name="Huang J."/>
            <person name="Chen G.Z."/>
            <person name="Huang M.Z."/>
            <person name="Huang L."/>
            <person name="Peng D.H."/>
            <person name="Luo Y.B."/>
            <person name="Zou S.Q."/>
            <person name="Chen S.P."/>
            <person name="Lan S."/>
            <person name="Tsai W.C."/>
            <person name="Van de Peer Y."/>
            <person name="Liu Z.J."/>
        </authorList>
    </citation>
    <scope>NUCLEOTIDE SEQUENCE [LARGE SCALE GENOMIC DNA]</scope>
    <source>
        <strain evidence="3">Lor288</strain>
    </source>
</reference>